<dbReference type="RefSeq" id="WP_125137049.1">
    <property type="nucleotide sequence ID" value="NZ_LR130778.1"/>
</dbReference>
<feature type="transmembrane region" description="Helical" evidence="8">
    <location>
        <begin position="316"/>
        <end position="337"/>
    </location>
</feature>
<dbReference type="GO" id="GO:0005886">
    <property type="term" value="C:plasma membrane"/>
    <property type="evidence" value="ECO:0007669"/>
    <property type="project" value="UniProtKB-SubCell"/>
</dbReference>
<comment type="similarity">
    <text evidence="2">Belongs to the CPA3 antiporters (TC 2.A.63) subunit D family.</text>
</comment>
<feature type="domain" description="NADH:quinone oxidoreductase/Mrp antiporter transmembrane" evidence="9">
    <location>
        <begin position="119"/>
        <end position="387"/>
    </location>
</feature>
<dbReference type="InterPro" id="IPR050586">
    <property type="entry name" value="CPA3_Na-H_Antiporter_D"/>
</dbReference>
<feature type="transmembrane region" description="Helical" evidence="8">
    <location>
        <begin position="125"/>
        <end position="142"/>
    </location>
</feature>
<evidence type="ECO:0000256" key="8">
    <source>
        <dbReference type="SAM" id="Phobius"/>
    </source>
</evidence>
<keyword evidence="4 7" id="KW-0812">Transmembrane</keyword>
<feature type="transmembrane region" description="Helical" evidence="8">
    <location>
        <begin position="199"/>
        <end position="218"/>
    </location>
</feature>
<evidence type="ECO:0000256" key="5">
    <source>
        <dbReference type="ARBA" id="ARBA00022989"/>
    </source>
</evidence>
<keyword evidence="6 8" id="KW-0472">Membrane</keyword>
<feature type="transmembrane region" description="Helical" evidence="8">
    <location>
        <begin position="508"/>
        <end position="525"/>
    </location>
</feature>
<evidence type="ECO:0000259" key="9">
    <source>
        <dbReference type="Pfam" id="PF00361"/>
    </source>
</evidence>
<feature type="transmembrane region" description="Helical" evidence="8">
    <location>
        <begin position="262"/>
        <end position="280"/>
    </location>
</feature>
<dbReference type="InterPro" id="IPR003918">
    <property type="entry name" value="NADH_UbQ_OxRdtase"/>
</dbReference>
<proteinExistence type="inferred from homology"/>
<reference evidence="10 11" key="1">
    <citation type="submission" date="2018-09" db="EMBL/GenBank/DDBJ databases">
        <authorList>
            <person name="Postec A."/>
        </authorList>
    </citation>
    <scope>NUCLEOTIDE SEQUENCE [LARGE SCALE GENOMIC DNA]</scope>
    <source>
        <strain evidence="10">70B-A</strain>
    </source>
</reference>
<evidence type="ECO:0000256" key="4">
    <source>
        <dbReference type="ARBA" id="ARBA00022692"/>
    </source>
</evidence>
<dbReference type="PANTHER" id="PTHR42703:SF1">
    <property type="entry name" value="NA(+)_H(+) ANTIPORTER SUBUNIT D1"/>
    <property type="match status" value="1"/>
</dbReference>
<feature type="transmembrane region" description="Helical" evidence="8">
    <location>
        <begin position="432"/>
        <end position="452"/>
    </location>
</feature>
<dbReference type="OrthoDB" id="1745654at2"/>
<dbReference type="GO" id="GO:0008137">
    <property type="term" value="F:NADH dehydrogenase (ubiquinone) activity"/>
    <property type="evidence" value="ECO:0007669"/>
    <property type="project" value="InterPro"/>
</dbReference>
<organism evidence="10 11">
    <name type="scientific">Petrocella atlantisensis</name>
    <dbReference type="NCBI Taxonomy" id="2173034"/>
    <lineage>
        <taxon>Bacteria</taxon>
        <taxon>Bacillati</taxon>
        <taxon>Bacillota</taxon>
        <taxon>Clostridia</taxon>
        <taxon>Lachnospirales</taxon>
        <taxon>Vallitaleaceae</taxon>
        <taxon>Petrocella</taxon>
    </lineage>
</organism>
<dbReference type="GO" id="GO:0042773">
    <property type="term" value="P:ATP synthesis coupled electron transport"/>
    <property type="evidence" value="ECO:0007669"/>
    <property type="project" value="InterPro"/>
</dbReference>
<evidence type="ECO:0000313" key="11">
    <source>
        <dbReference type="Proteomes" id="UP000279029"/>
    </source>
</evidence>
<feature type="transmembrane region" description="Helical" evidence="8">
    <location>
        <begin position="75"/>
        <end position="94"/>
    </location>
</feature>
<dbReference type="PANTHER" id="PTHR42703">
    <property type="entry name" value="NADH DEHYDROGENASE"/>
    <property type="match status" value="1"/>
</dbReference>
<comment type="subcellular location">
    <subcellularLocation>
        <location evidence="1">Cell membrane</location>
        <topology evidence="1">Multi-pass membrane protein</topology>
    </subcellularLocation>
    <subcellularLocation>
        <location evidence="7">Membrane</location>
        <topology evidence="7">Multi-pass membrane protein</topology>
    </subcellularLocation>
</comment>
<feature type="transmembrane region" description="Helical" evidence="8">
    <location>
        <begin position="391"/>
        <end position="411"/>
    </location>
</feature>
<keyword evidence="11" id="KW-1185">Reference proteome</keyword>
<dbReference type="KEGG" id="cbar:PATL70BA_1908"/>
<dbReference type="Proteomes" id="UP000279029">
    <property type="component" value="Chromosome"/>
</dbReference>
<dbReference type="EMBL" id="LR130778">
    <property type="protein sequence ID" value="VDN47799.1"/>
    <property type="molecule type" value="Genomic_DNA"/>
</dbReference>
<sequence length="527" mass="59668">MFLFWLVLLPILSSIVAYLNKRQLTGYLLALTQLLLFLMALYTAFNVYTFGDILYSFGDNTIDMGINLVADKINIIFILLSCIFFPIMLLFNYHKSYMNKLFLFLFLVLQGLINGIFLSNDLFNLYALIEVSTITVSILIMYKKTSHSIYDGILYLLINLVSMAFFLLGVGYIYKIFGTLDLTLIKHQLTYVVSVPSLILPYTLIITPIVLKSALLPLPRAHGTPSAPSIVSSVLSGIYVTSSLYLFIRIQDTFSSAIHTDSLFLSLGFIISILGFILALSQTDLRLILTYSTISQVGLIVFGLSLSSDYSYYGSIYHLLSHAIFKSTLFLTAGMIIEEYDTRDIRKIRGLYKRMPFVTIIICFALLGISGAPLFNGSISKYLIKKGSGSIQLLEYGLIIINIATITYLMKYTSMFFGNSKKAKTPPWNQKIALISLAGLCLLGGIGGQFLINWLFDLNIQIEALQYVEKSLVYFMSLGMGYLFYEYIYKRYHFFQTIRQLELSFNELILIITLFFTGLLSYLLLVQ</sequence>
<evidence type="ECO:0000256" key="2">
    <source>
        <dbReference type="ARBA" id="ARBA00005346"/>
    </source>
</evidence>
<feature type="transmembrane region" description="Helical" evidence="8">
    <location>
        <begin position="154"/>
        <end position="174"/>
    </location>
</feature>
<dbReference type="PRINTS" id="PR01437">
    <property type="entry name" value="NUOXDRDTASE4"/>
</dbReference>
<evidence type="ECO:0000256" key="7">
    <source>
        <dbReference type="RuleBase" id="RU000320"/>
    </source>
</evidence>
<feature type="transmembrane region" description="Helical" evidence="8">
    <location>
        <begin position="27"/>
        <end position="45"/>
    </location>
</feature>
<feature type="transmembrane region" description="Helical" evidence="8">
    <location>
        <begin position="101"/>
        <end position="119"/>
    </location>
</feature>
<feature type="transmembrane region" description="Helical" evidence="8">
    <location>
        <begin position="357"/>
        <end position="379"/>
    </location>
</feature>
<accession>A0A3P7S5V3</accession>
<gene>
    <name evidence="10" type="ORF">PATL70BA_1908</name>
</gene>
<feature type="transmembrane region" description="Helical" evidence="8">
    <location>
        <begin position="472"/>
        <end position="488"/>
    </location>
</feature>
<protein>
    <submittedName>
        <fullName evidence="10">Proton-conducting membrane transporter</fullName>
    </submittedName>
</protein>
<dbReference type="AlphaFoldDB" id="A0A3P7S5V3"/>
<keyword evidence="5 8" id="KW-1133">Transmembrane helix</keyword>
<evidence type="ECO:0000256" key="1">
    <source>
        <dbReference type="ARBA" id="ARBA00004651"/>
    </source>
</evidence>
<dbReference type="Pfam" id="PF00361">
    <property type="entry name" value="Proton_antipo_M"/>
    <property type="match status" value="1"/>
</dbReference>
<keyword evidence="3" id="KW-1003">Cell membrane</keyword>
<evidence type="ECO:0000313" key="10">
    <source>
        <dbReference type="EMBL" id="VDN47799.1"/>
    </source>
</evidence>
<name>A0A3P7S5V3_9FIRM</name>
<dbReference type="InterPro" id="IPR001750">
    <property type="entry name" value="ND/Mrp_TM"/>
</dbReference>
<evidence type="ECO:0000256" key="6">
    <source>
        <dbReference type="ARBA" id="ARBA00023136"/>
    </source>
</evidence>
<feature type="transmembrane region" description="Helical" evidence="8">
    <location>
        <begin position="230"/>
        <end position="250"/>
    </location>
</feature>
<feature type="transmembrane region" description="Helical" evidence="8">
    <location>
        <begin position="287"/>
        <end position="304"/>
    </location>
</feature>
<evidence type="ECO:0000256" key="3">
    <source>
        <dbReference type="ARBA" id="ARBA00022475"/>
    </source>
</evidence>